<dbReference type="InterPro" id="IPR011010">
    <property type="entry name" value="DNA_brk_join_enz"/>
</dbReference>
<keyword evidence="5" id="KW-0229">DNA integration</keyword>
<dbReference type="eggNOG" id="COG4974">
    <property type="taxonomic scope" value="Bacteria"/>
</dbReference>
<keyword evidence="2" id="KW-0963">Cytoplasm</keyword>
<keyword evidence="8" id="KW-0131">Cell cycle</keyword>
<comment type="caution">
    <text evidence="12">The sequence shown here is derived from an EMBL/GenBank/DDBJ whole genome shotgun (WGS) entry which is preliminary data.</text>
</comment>
<dbReference type="PANTHER" id="PTHR30349:SF77">
    <property type="entry name" value="TYROSINE RECOMBINASE XERC"/>
    <property type="match status" value="1"/>
</dbReference>
<evidence type="ECO:0000256" key="4">
    <source>
        <dbReference type="ARBA" id="ARBA00022829"/>
    </source>
</evidence>
<dbReference type="SUPFAM" id="SSF47823">
    <property type="entry name" value="lambda integrase-like, N-terminal domain"/>
    <property type="match status" value="1"/>
</dbReference>
<keyword evidence="3" id="KW-0132">Cell division</keyword>
<name>A0A0R1Y3Z9_9LACO</name>
<comment type="subcellular location">
    <subcellularLocation>
        <location evidence="1">Cytoplasm</location>
    </subcellularLocation>
</comment>
<dbReference type="PROSITE" id="PS51898">
    <property type="entry name" value="TYR_RECOMBINASE"/>
    <property type="match status" value="1"/>
</dbReference>
<dbReference type="GO" id="GO:0015074">
    <property type="term" value="P:DNA integration"/>
    <property type="evidence" value="ECO:0007669"/>
    <property type="project" value="UniProtKB-KW"/>
</dbReference>
<dbReference type="PROSITE" id="PS51900">
    <property type="entry name" value="CB"/>
    <property type="match status" value="1"/>
</dbReference>
<evidence type="ECO:0000259" key="10">
    <source>
        <dbReference type="PROSITE" id="PS51898"/>
    </source>
</evidence>
<evidence type="ECO:0000256" key="2">
    <source>
        <dbReference type="ARBA" id="ARBA00022490"/>
    </source>
</evidence>
<evidence type="ECO:0000313" key="13">
    <source>
        <dbReference type="Proteomes" id="UP000051236"/>
    </source>
</evidence>
<dbReference type="GO" id="GO:0006310">
    <property type="term" value="P:DNA recombination"/>
    <property type="evidence" value="ECO:0007669"/>
    <property type="project" value="UniProtKB-KW"/>
</dbReference>
<dbReference type="Proteomes" id="UP000051236">
    <property type="component" value="Unassembled WGS sequence"/>
</dbReference>
<dbReference type="InterPro" id="IPR004107">
    <property type="entry name" value="Integrase_SAM-like_N"/>
</dbReference>
<evidence type="ECO:0000259" key="11">
    <source>
        <dbReference type="PROSITE" id="PS51900"/>
    </source>
</evidence>
<dbReference type="AlphaFoldDB" id="A0A0R1Y3Z9"/>
<reference evidence="12 13" key="1">
    <citation type="journal article" date="2015" name="Genome Announc.">
        <title>Expanding the biotechnology potential of lactobacilli through comparative genomics of 213 strains and associated genera.</title>
        <authorList>
            <person name="Sun Z."/>
            <person name="Harris H.M."/>
            <person name="McCann A."/>
            <person name="Guo C."/>
            <person name="Argimon S."/>
            <person name="Zhang W."/>
            <person name="Yang X."/>
            <person name="Jeffery I.B."/>
            <person name="Cooney J.C."/>
            <person name="Kagawa T.F."/>
            <person name="Liu W."/>
            <person name="Song Y."/>
            <person name="Salvetti E."/>
            <person name="Wrobel A."/>
            <person name="Rasinkangas P."/>
            <person name="Parkhill J."/>
            <person name="Rea M.C."/>
            <person name="O'Sullivan O."/>
            <person name="Ritari J."/>
            <person name="Douillard F.P."/>
            <person name="Paul Ross R."/>
            <person name="Yang R."/>
            <person name="Briner A.E."/>
            <person name="Felis G.E."/>
            <person name="de Vos W.M."/>
            <person name="Barrangou R."/>
            <person name="Klaenhammer T.R."/>
            <person name="Caufield P.W."/>
            <person name="Cui Y."/>
            <person name="Zhang H."/>
            <person name="O'Toole P.W."/>
        </authorList>
    </citation>
    <scope>NUCLEOTIDE SEQUENCE [LARGE SCALE GENOMIC DNA]</scope>
    <source>
        <strain evidence="12 13">DSM 18527</strain>
    </source>
</reference>
<dbReference type="EMBL" id="AZGA01000002">
    <property type="protein sequence ID" value="KRM36533.1"/>
    <property type="molecule type" value="Genomic_DNA"/>
</dbReference>
<feature type="domain" description="Tyr recombinase" evidence="10">
    <location>
        <begin position="85"/>
        <end position="270"/>
    </location>
</feature>
<dbReference type="CDD" id="cd00798">
    <property type="entry name" value="INT_XerDC_C"/>
    <property type="match status" value="1"/>
</dbReference>
<evidence type="ECO:0000256" key="5">
    <source>
        <dbReference type="ARBA" id="ARBA00022908"/>
    </source>
</evidence>
<dbReference type="GO" id="GO:0003677">
    <property type="term" value="F:DNA binding"/>
    <property type="evidence" value="ECO:0007669"/>
    <property type="project" value="UniProtKB-UniRule"/>
</dbReference>
<dbReference type="InterPro" id="IPR002104">
    <property type="entry name" value="Integrase_catalytic"/>
</dbReference>
<dbReference type="InterPro" id="IPR010998">
    <property type="entry name" value="Integrase_recombinase_N"/>
</dbReference>
<feature type="domain" description="Core-binding (CB)" evidence="11">
    <location>
        <begin position="1"/>
        <end position="64"/>
    </location>
</feature>
<dbReference type="PANTHER" id="PTHR30349">
    <property type="entry name" value="PHAGE INTEGRASE-RELATED"/>
    <property type="match status" value="1"/>
</dbReference>
<evidence type="ECO:0000256" key="8">
    <source>
        <dbReference type="ARBA" id="ARBA00023306"/>
    </source>
</evidence>
<dbReference type="Gene3D" id="1.10.150.130">
    <property type="match status" value="1"/>
</dbReference>
<proteinExistence type="predicted"/>
<keyword evidence="7" id="KW-0233">DNA recombination</keyword>
<keyword evidence="4" id="KW-0159">Chromosome partition</keyword>
<dbReference type="InterPro" id="IPR044068">
    <property type="entry name" value="CB"/>
</dbReference>
<dbReference type="STRING" id="1423734.FC83_GL002405"/>
<keyword evidence="13" id="KW-1185">Reference proteome</keyword>
<dbReference type="GO" id="GO:0051301">
    <property type="term" value="P:cell division"/>
    <property type="evidence" value="ECO:0007669"/>
    <property type="project" value="UniProtKB-KW"/>
</dbReference>
<evidence type="ECO:0000256" key="9">
    <source>
        <dbReference type="PROSITE-ProRule" id="PRU01248"/>
    </source>
</evidence>
<evidence type="ECO:0000256" key="6">
    <source>
        <dbReference type="ARBA" id="ARBA00023125"/>
    </source>
</evidence>
<evidence type="ECO:0000256" key="1">
    <source>
        <dbReference type="ARBA" id="ARBA00004496"/>
    </source>
</evidence>
<evidence type="ECO:0000256" key="7">
    <source>
        <dbReference type="ARBA" id="ARBA00023172"/>
    </source>
</evidence>
<dbReference type="GO" id="GO:0005737">
    <property type="term" value="C:cytoplasm"/>
    <property type="evidence" value="ECO:0007669"/>
    <property type="project" value="UniProtKB-SubCell"/>
</dbReference>
<gene>
    <name evidence="12" type="ORF">FC83_GL002405</name>
</gene>
<dbReference type="Pfam" id="PF02899">
    <property type="entry name" value="Phage_int_SAM_1"/>
    <property type="match status" value="1"/>
</dbReference>
<dbReference type="InterPro" id="IPR013762">
    <property type="entry name" value="Integrase-like_cat_sf"/>
</dbReference>
<accession>A0A0R1Y3Z9</accession>
<keyword evidence="6 9" id="KW-0238">DNA-binding</keyword>
<evidence type="ECO:0000256" key="3">
    <source>
        <dbReference type="ARBA" id="ARBA00022618"/>
    </source>
</evidence>
<dbReference type="SUPFAM" id="SSF56349">
    <property type="entry name" value="DNA breaking-rejoining enzymes"/>
    <property type="match status" value="1"/>
</dbReference>
<dbReference type="InterPro" id="IPR050090">
    <property type="entry name" value="Tyrosine_recombinase_XerCD"/>
</dbReference>
<dbReference type="GO" id="GO:0007059">
    <property type="term" value="P:chromosome segregation"/>
    <property type="evidence" value="ECO:0007669"/>
    <property type="project" value="UniProtKB-KW"/>
</dbReference>
<protein>
    <submittedName>
        <fullName evidence="12">Tyrosine recombinase XerC</fullName>
    </submittedName>
</protein>
<dbReference type="Pfam" id="PF00589">
    <property type="entry name" value="Phage_integrase"/>
    <property type="match status" value="1"/>
</dbReference>
<sequence>MLAYQRDIQNFEKIVTANDQAKSFAKIDGLDVSSFLNTLDQADLAASTVARKVSSLRTFYNFLNQQQLSNNTPFIGVATKKQAKRLPQFFYGKEMLALLKACDGETFADRRDKAIIELLYATGMRAFELVNLTLPQLDWDKQIVLVHGKGNKDRYVPFGRYAKAALEVYLQQSRQPLLTKLHLAHNVIFVNQRGQGLTTRGLAYILSQRIKKTALTGDIHPHMIRHTFATQMLENGADLRTVQELLGHASLSSTQIYTHVTMTHLQKDYRKYFPRASD</sequence>
<dbReference type="PATRIC" id="fig|1423734.3.peg.2439"/>
<evidence type="ECO:0000313" key="12">
    <source>
        <dbReference type="EMBL" id="KRM36533.1"/>
    </source>
</evidence>
<dbReference type="Gene3D" id="1.10.443.10">
    <property type="entry name" value="Intergrase catalytic core"/>
    <property type="match status" value="1"/>
</dbReference>
<organism evidence="12 13">
    <name type="scientific">Agrilactobacillus composti DSM 18527 = JCM 14202</name>
    <dbReference type="NCBI Taxonomy" id="1423734"/>
    <lineage>
        <taxon>Bacteria</taxon>
        <taxon>Bacillati</taxon>
        <taxon>Bacillota</taxon>
        <taxon>Bacilli</taxon>
        <taxon>Lactobacillales</taxon>
        <taxon>Lactobacillaceae</taxon>
        <taxon>Agrilactobacillus</taxon>
    </lineage>
</organism>